<dbReference type="Pfam" id="PF12092">
    <property type="entry name" value="DUF3568"/>
    <property type="match status" value="1"/>
</dbReference>
<dbReference type="EMBL" id="BARW01008117">
    <property type="protein sequence ID" value="GAI80554.1"/>
    <property type="molecule type" value="Genomic_DNA"/>
</dbReference>
<protein>
    <submittedName>
        <fullName evidence="1">Uncharacterized protein</fullName>
    </submittedName>
</protein>
<proteinExistence type="predicted"/>
<dbReference type="InterPro" id="IPR021952">
    <property type="entry name" value="Flpp3-like"/>
</dbReference>
<name>X1TKK5_9ZZZZ</name>
<sequence length="70" mass="7533">IEVSETAKDVFYAKVVGNVADGKTVTIRLEPGAGNITELRIKAGGWLGNEERSRVIYKKIQQNLGTGSGK</sequence>
<gene>
    <name evidence="1" type="ORF">S12H4_16734</name>
</gene>
<evidence type="ECO:0000313" key="1">
    <source>
        <dbReference type="EMBL" id="GAI80554.1"/>
    </source>
</evidence>
<dbReference type="AlphaFoldDB" id="X1TKK5"/>
<organism evidence="1">
    <name type="scientific">marine sediment metagenome</name>
    <dbReference type="NCBI Taxonomy" id="412755"/>
    <lineage>
        <taxon>unclassified sequences</taxon>
        <taxon>metagenomes</taxon>
        <taxon>ecological metagenomes</taxon>
    </lineage>
</organism>
<reference evidence="1" key="1">
    <citation type="journal article" date="2014" name="Front. Microbiol.">
        <title>High frequency of phylogenetically diverse reductive dehalogenase-homologous genes in deep subseafloor sedimentary metagenomes.</title>
        <authorList>
            <person name="Kawai M."/>
            <person name="Futagami T."/>
            <person name="Toyoda A."/>
            <person name="Takaki Y."/>
            <person name="Nishi S."/>
            <person name="Hori S."/>
            <person name="Arai W."/>
            <person name="Tsubouchi T."/>
            <person name="Morono Y."/>
            <person name="Uchiyama I."/>
            <person name="Ito T."/>
            <person name="Fujiyama A."/>
            <person name="Inagaki F."/>
            <person name="Takami H."/>
        </authorList>
    </citation>
    <scope>NUCLEOTIDE SEQUENCE</scope>
    <source>
        <strain evidence="1">Expedition CK06-06</strain>
    </source>
</reference>
<comment type="caution">
    <text evidence="1">The sequence shown here is derived from an EMBL/GenBank/DDBJ whole genome shotgun (WGS) entry which is preliminary data.</text>
</comment>
<accession>X1TKK5</accession>
<feature type="non-terminal residue" evidence="1">
    <location>
        <position position="1"/>
    </location>
</feature>